<feature type="transmembrane region" description="Helical" evidence="9">
    <location>
        <begin position="340"/>
        <end position="364"/>
    </location>
</feature>
<keyword evidence="7 9" id="KW-0472">Membrane</keyword>
<evidence type="ECO:0000256" key="8">
    <source>
        <dbReference type="SAM" id="MobiDB-lite"/>
    </source>
</evidence>
<sequence length="1088" mass="118518">MLSSIVQAMLKQRLLVVIIALILVAFGLRAATKLSVDAFPDVTNVQVIVAARVEGRSAEEIERLVTIPVEIAMTGLPGLVEMRSLNKSGLTIITLVFTDDTDVYFARQLVMERYIGVVDQLPVGVVTELGPVTTGLGEIYQYTLDHPDDGTRELTVEELMERRTIQDWMVRPMLRSIPGVAGINSLGGHEKQYQVFVDPERLRYYDLTLSDVDEALASNNANASGNILELHAEQYLIRTNGLISTLNDIRNIVLREIDGIPVFVRDVAEVEFGGPVRQGALIKGGYTESTGGIVMMLMGGNAKEIVARVQEKVSEINERGLLPGGLQVVPFYDRSDLVDAALWTVTNVLIEGIILVIIVLFIFLGDVRSSLIVVATLIVAPLITFMIMNHQGISANLMSLGGLAIAIGLIVDTTVVVVENVYHRLGHAGTTLKERLLVIRDAVVEIGVPLIFGICIIILVFLPLMTLEGMEGKTFSPLAYTIAIALAVSLIISLTLSPVLCAYGLKGGADHDTPVIAFLKKRYQNLLNKALTHEKTTILVAIGLLVSSFMLFPFLGTSFIPILKEGALTPVIIRAPSISLENSIKIEIEAMKRIATVPGVESAVSRLGRGKEPSDPAGPHESDPIITLDPDSGRTQDEVDEDVRKVLSTLPGVSIVVSQPIAQRVDEMITGVRSQVAVKIFGDDLEQLRLLSEQLARIMRTVRGARDIRVQPLSGQQSLVIDINRDAIARYGINVEDVNDLIRTVGGKEVSTIFENERRFSLVMRLPLDFRDNVDAIRDLLLRTPETLPGNGGMVPGGALIPLESVANIQVIDGPAQINREFSKRRVVVGANVHERDMGGFVEEIQERVAEEMNLPDGYYFEWGGQFENMERAMATLSVIVPLTIAAIFFLLFMLFNSVKLASLIILVLPFASIGGITGLFISGEYLSVPASVGFIALWGIAVLNGVVLISFIREQREQGASIPVSVVRGCEQRFRPVLMTATVAMLGLVPFLFATGPGSEVQRPLAIVVIGGLITSTLLTLVVLPTLYRWFDVKPSNETEDEPNNSSKTDESRQFDAGTHEQHGESTQQVQHSDTASGDTSPDSKTT</sequence>
<dbReference type="Proteomes" id="UP000199459">
    <property type="component" value="Unassembled WGS sequence"/>
</dbReference>
<keyword evidence="5 9" id="KW-0812">Transmembrane</keyword>
<dbReference type="Gene3D" id="3.30.70.1320">
    <property type="entry name" value="Multidrug efflux transporter AcrB pore domain like"/>
    <property type="match status" value="1"/>
</dbReference>
<feature type="region of interest" description="Disordered" evidence="8">
    <location>
        <begin position="605"/>
        <end position="637"/>
    </location>
</feature>
<evidence type="ECO:0000256" key="3">
    <source>
        <dbReference type="ARBA" id="ARBA00022448"/>
    </source>
</evidence>
<dbReference type="GO" id="GO:0005886">
    <property type="term" value="C:plasma membrane"/>
    <property type="evidence" value="ECO:0007669"/>
    <property type="project" value="UniProtKB-SubCell"/>
</dbReference>
<gene>
    <name evidence="10" type="ORF">SAMN05216325_102176</name>
</gene>
<proteinExistence type="inferred from homology"/>
<comment type="subcellular location">
    <subcellularLocation>
        <location evidence="1">Cell membrane</location>
        <topology evidence="1">Multi-pass membrane protein</topology>
    </subcellularLocation>
</comment>
<feature type="compositionally biased region" description="Polar residues" evidence="8">
    <location>
        <begin position="1066"/>
        <end position="1088"/>
    </location>
</feature>
<evidence type="ECO:0000256" key="9">
    <source>
        <dbReference type="SAM" id="Phobius"/>
    </source>
</evidence>
<feature type="transmembrane region" description="Helical" evidence="9">
    <location>
        <begin position="371"/>
        <end position="388"/>
    </location>
</feature>
<feature type="transmembrane region" description="Helical" evidence="9">
    <location>
        <begin position="974"/>
        <end position="994"/>
    </location>
</feature>
<dbReference type="PANTHER" id="PTHR32063:SF24">
    <property type="entry name" value="CATION EFFLUX SYSTEM (ACRB_ACRD_ACRF FAMILY)"/>
    <property type="match status" value="1"/>
</dbReference>
<dbReference type="InterPro" id="IPR001036">
    <property type="entry name" value="Acrflvin-R"/>
</dbReference>
<keyword evidence="6 9" id="KW-1133">Transmembrane helix</keyword>
<dbReference type="RefSeq" id="WP_090627534.1">
    <property type="nucleotide sequence ID" value="NZ_FOCP01000002.1"/>
</dbReference>
<keyword evidence="3" id="KW-0813">Transport</keyword>
<feature type="transmembrane region" description="Helical" evidence="9">
    <location>
        <begin position="478"/>
        <end position="505"/>
    </location>
</feature>
<evidence type="ECO:0000256" key="5">
    <source>
        <dbReference type="ARBA" id="ARBA00022692"/>
    </source>
</evidence>
<dbReference type="Gene3D" id="1.20.1640.10">
    <property type="entry name" value="Multidrug efflux transporter AcrB transmembrane domain"/>
    <property type="match status" value="2"/>
</dbReference>
<evidence type="ECO:0000313" key="11">
    <source>
        <dbReference type="Proteomes" id="UP000199459"/>
    </source>
</evidence>
<dbReference type="InterPro" id="IPR004763">
    <property type="entry name" value="CusA-like"/>
</dbReference>
<dbReference type="Gene3D" id="3.30.2090.10">
    <property type="entry name" value="Multidrug efflux transporter AcrB TolC docking domain, DN and DC subdomains"/>
    <property type="match status" value="2"/>
</dbReference>
<evidence type="ECO:0000256" key="6">
    <source>
        <dbReference type="ARBA" id="ARBA00022989"/>
    </source>
</evidence>
<dbReference type="SUPFAM" id="SSF82714">
    <property type="entry name" value="Multidrug efflux transporter AcrB TolC docking domain, DN and DC subdomains"/>
    <property type="match status" value="2"/>
</dbReference>
<dbReference type="EMBL" id="FOCP01000002">
    <property type="protein sequence ID" value="SEM79694.1"/>
    <property type="molecule type" value="Genomic_DNA"/>
</dbReference>
<dbReference type="SUPFAM" id="SSF82866">
    <property type="entry name" value="Multidrug efflux transporter AcrB transmembrane domain"/>
    <property type="match status" value="2"/>
</dbReference>
<reference evidence="10 11" key="1">
    <citation type="submission" date="2016-10" db="EMBL/GenBank/DDBJ databases">
        <authorList>
            <person name="de Groot N.N."/>
        </authorList>
    </citation>
    <scope>NUCLEOTIDE SEQUENCE [LARGE SCALE GENOMIC DNA]</scope>
    <source>
        <strain evidence="10 11">Nm22</strain>
    </source>
</reference>
<dbReference type="PRINTS" id="PR00702">
    <property type="entry name" value="ACRIFLAVINRP"/>
</dbReference>
<feature type="transmembrane region" description="Helical" evidence="9">
    <location>
        <begin position="538"/>
        <end position="563"/>
    </location>
</feature>
<feature type="compositionally biased region" description="Basic and acidic residues" evidence="8">
    <location>
        <begin position="1049"/>
        <end position="1065"/>
    </location>
</feature>
<dbReference type="NCBIfam" id="TIGR00914">
    <property type="entry name" value="2A0601"/>
    <property type="match status" value="1"/>
</dbReference>
<name>A0A1H8BC63_9PROT</name>
<protein>
    <submittedName>
        <fullName evidence="10">Cobalt-zinc-cadmium resistance protein CzcA</fullName>
    </submittedName>
</protein>
<dbReference type="Gene3D" id="3.30.70.1430">
    <property type="entry name" value="Multidrug efflux transporter AcrB pore domain"/>
    <property type="match status" value="2"/>
</dbReference>
<dbReference type="InterPro" id="IPR027463">
    <property type="entry name" value="AcrB_DN_DC_subdom"/>
</dbReference>
<keyword evidence="4" id="KW-1003">Cell membrane</keyword>
<feature type="transmembrane region" description="Helical" evidence="9">
    <location>
        <begin position="934"/>
        <end position="953"/>
    </location>
</feature>
<dbReference type="GO" id="GO:0042910">
    <property type="term" value="F:xenobiotic transmembrane transporter activity"/>
    <property type="evidence" value="ECO:0007669"/>
    <property type="project" value="TreeGrafter"/>
</dbReference>
<feature type="transmembrane region" description="Helical" evidence="9">
    <location>
        <begin position="873"/>
        <end position="894"/>
    </location>
</feature>
<feature type="transmembrane region" description="Helical" evidence="9">
    <location>
        <begin position="1006"/>
        <end position="1029"/>
    </location>
</feature>
<comment type="similarity">
    <text evidence="2">Belongs to the resistance-nodulation-cell division (RND) (TC 2.A.6) family.</text>
</comment>
<organism evidence="10 11">
    <name type="scientific">Nitrosomonas marina</name>
    <dbReference type="NCBI Taxonomy" id="917"/>
    <lineage>
        <taxon>Bacteria</taxon>
        <taxon>Pseudomonadati</taxon>
        <taxon>Pseudomonadota</taxon>
        <taxon>Betaproteobacteria</taxon>
        <taxon>Nitrosomonadales</taxon>
        <taxon>Nitrosomonadaceae</taxon>
        <taxon>Nitrosomonas</taxon>
    </lineage>
</organism>
<dbReference type="PANTHER" id="PTHR32063">
    <property type="match status" value="1"/>
</dbReference>
<dbReference type="SUPFAM" id="SSF82693">
    <property type="entry name" value="Multidrug efflux transporter AcrB pore domain, PN1, PN2, PC1 and PC2 subdomains"/>
    <property type="match status" value="2"/>
</dbReference>
<dbReference type="GO" id="GO:0008324">
    <property type="term" value="F:monoatomic cation transmembrane transporter activity"/>
    <property type="evidence" value="ECO:0007669"/>
    <property type="project" value="InterPro"/>
</dbReference>
<evidence type="ECO:0000256" key="2">
    <source>
        <dbReference type="ARBA" id="ARBA00010942"/>
    </source>
</evidence>
<feature type="compositionally biased region" description="Basic and acidic residues" evidence="8">
    <location>
        <begin position="609"/>
        <end position="623"/>
    </location>
</feature>
<feature type="transmembrane region" description="Helical" evidence="9">
    <location>
        <begin position="443"/>
        <end position="466"/>
    </location>
</feature>
<accession>A0A1H8BC63</accession>
<dbReference type="AlphaFoldDB" id="A0A1H8BC63"/>
<evidence type="ECO:0000256" key="1">
    <source>
        <dbReference type="ARBA" id="ARBA00004651"/>
    </source>
</evidence>
<feature type="region of interest" description="Disordered" evidence="8">
    <location>
        <begin position="1036"/>
        <end position="1088"/>
    </location>
</feature>
<evidence type="ECO:0000256" key="7">
    <source>
        <dbReference type="ARBA" id="ARBA00023136"/>
    </source>
</evidence>
<evidence type="ECO:0000256" key="4">
    <source>
        <dbReference type="ARBA" id="ARBA00022475"/>
    </source>
</evidence>
<dbReference type="OrthoDB" id="9176633at2"/>
<dbReference type="Pfam" id="PF00873">
    <property type="entry name" value="ACR_tran"/>
    <property type="match status" value="1"/>
</dbReference>
<dbReference type="STRING" id="917.SAMN05216326_11739"/>
<evidence type="ECO:0000313" key="10">
    <source>
        <dbReference type="EMBL" id="SEM79694.1"/>
    </source>
</evidence>
<feature type="transmembrane region" description="Helical" evidence="9">
    <location>
        <begin position="400"/>
        <end position="422"/>
    </location>
</feature>
<dbReference type="Gene3D" id="3.30.70.1440">
    <property type="entry name" value="Multidrug efflux transporter AcrB pore domain"/>
    <property type="match status" value="1"/>
</dbReference>
<feature type="transmembrane region" description="Helical" evidence="9">
    <location>
        <begin position="901"/>
        <end position="922"/>
    </location>
</feature>